<dbReference type="Proteomes" id="UP001165279">
    <property type="component" value="Unassembled WGS sequence"/>
</dbReference>
<keyword evidence="2" id="KW-1185">Reference proteome</keyword>
<name>A0ABS9NTK6_9RHOB</name>
<dbReference type="RefSeq" id="WP_238903805.1">
    <property type="nucleotide sequence ID" value="NZ_JAKOEM010000001.1"/>
</dbReference>
<evidence type="ECO:0000313" key="1">
    <source>
        <dbReference type="EMBL" id="MCG6557072.1"/>
    </source>
</evidence>
<protein>
    <recommendedName>
        <fullName evidence="3">Nucleotidyltransferase domain-containing protein</fullName>
    </recommendedName>
</protein>
<organism evidence="1 2">
    <name type="scientific">Ruegeria alba</name>
    <dbReference type="NCBI Taxonomy" id="2916756"/>
    <lineage>
        <taxon>Bacteria</taxon>
        <taxon>Pseudomonadati</taxon>
        <taxon>Pseudomonadota</taxon>
        <taxon>Alphaproteobacteria</taxon>
        <taxon>Rhodobacterales</taxon>
        <taxon>Roseobacteraceae</taxon>
        <taxon>Ruegeria</taxon>
    </lineage>
</organism>
<evidence type="ECO:0000313" key="2">
    <source>
        <dbReference type="Proteomes" id="UP001165279"/>
    </source>
</evidence>
<comment type="caution">
    <text evidence="1">The sequence shown here is derived from an EMBL/GenBank/DDBJ whole genome shotgun (WGS) entry which is preliminary data.</text>
</comment>
<proteinExistence type="predicted"/>
<dbReference type="EMBL" id="JAKOEM010000001">
    <property type="protein sequence ID" value="MCG6557072.1"/>
    <property type="molecule type" value="Genomic_DNA"/>
</dbReference>
<reference evidence="1" key="1">
    <citation type="submission" date="2022-02" db="EMBL/GenBank/DDBJ databases">
        <title>The genome sequence of Ruegeria sp. 1NDH52C.</title>
        <authorList>
            <person name="Du J."/>
        </authorList>
    </citation>
    <scope>NUCLEOTIDE SEQUENCE</scope>
    <source>
        <strain evidence="1">1NDH52C</strain>
    </source>
</reference>
<sequence length="112" mass="12093">MHSVTVYGFGSAFATTDSAKKVANDVDLLIVHQNTGHASCKLAIDCKRLLVENISHAHVTMLSEGEEAFLLFIKTANATPLGTVRAGLFHSDLELLCKDLALIVGSEKVRKK</sequence>
<accession>A0ABS9NTK6</accession>
<evidence type="ECO:0008006" key="3">
    <source>
        <dbReference type="Google" id="ProtNLM"/>
    </source>
</evidence>
<gene>
    <name evidence="1" type="ORF">MB818_02595</name>
</gene>